<sequence length="101" mass="10780">MMHGNWDDTILYYTQRKSTNLDELGDEEAADVECNEGLEPPYEGTADEGGGCGGGIREGLDLVVVQVDDGGVDSDGGQEILHDVAHATGGAGEDDHWVLRY</sequence>
<comment type="caution">
    <text evidence="1">The sequence shown here is derived from an EMBL/GenBank/DDBJ whole genome shotgun (WGS) entry which is preliminary data.</text>
</comment>
<dbReference type="Proteomes" id="UP001341840">
    <property type="component" value="Unassembled WGS sequence"/>
</dbReference>
<name>A0ABU6UV80_9FABA</name>
<dbReference type="EMBL" id="JASCZI010122195">
    <property type="protein sequence ID" value="MED6163883.1"/>
    <property type="molecule type" value="Genomic_DNA"/>
</dbReference>
<keyword evidence="2" id="KW-1185">Reference proteome</keyword>
<proteinExistence type="predicted"/>
<evidence type="ECO:0000313" key="2">
    <source>
        <dbReference type="Proteomes" id="UP001341840"/>
    </source>
</evidence>
<reference evidence="1 2" key="1">
    <citation type="journal article" date="2023" name="Plants (Basel)">
        <title>Bridging the Gap: Combining Genomics and Transcriptomics Approaches to Understand Stylosanthes scabra, an Orphan Legume from the Brazilian Caatinga.</title>
        <authorList>
            <person name="Ferreira-Neto J.R.C."/>
            <person name="da Silva M.D."/>
            <person name="Binneck E."/>
            <person name="de Melo N.F."/>
            <person name="da Silva R.H."/>
            <person name="de Melo A.L.T.M."/>
            <person name="Pandolfi V."/>
            <person name="Bustamante F.O."/>
            <person name="Brasileiro-Vidal A.C."/>
            <person name="Benko-Iseppon A.M."/>
        </authorList>
    </citation>
    <scope>NUCLEOTIDE SEQUENCE [LARGE SCALE GENOMIC DNA]</scope>
    <source>
        <tissue evidence="1">Leaves</tissue>
    </source>
</reference>
<organism evidence="1 2">
    <name type="scientific">Stylosanthes scabra</name>
    <dbReference type="NCBI Taxonomy" id="79078"/>
    <lineage>
        <taxon>Eukaryota</taxon>
        <taxon>Viridiplantae</taxon>
        <taxon>Streptophyta</taxon>
        <taxon>Embryophyta</taxon>
        <taxon>Tracheophyta</taxon>
        <taxon>Spermatophyta</taxon>
        <taxon>Magnoliopsida</taxon>
        <taxon>eudicotyledons</taxon>
        <taxon>Gunneridae</taxon>
        <taxon>Pentapetalae</taxon>
        <taxon>rosids</taxon>
        <taxon>fabids</taxon>
        <taxon>Fabales</taxon>
        <taxon>Fabaceae</taxon>
        <taxon>Papilionoideae</taxon>
        <taxon>50 kb inversion clade</taxon>
        <taxon>dalbergioids sensu lato</taxon>
        <taxon>Dalbergieae</taxon>
        <taxon>Pterocarpus clade</taxon>
        <taxon>Stylosanthes</taxon>
    </lineage>
</organism>
<accession>A0ABU6UV80</accession>
<evidence type="ECO:0000313" key="1">
    <source>
        <dbReference type="EMBL" id="MED6163883.1"/>
    </source>
</evidence>
<protein>
    <submittedName>
        <fullName evidence="1">Uncharacterized protein</fullName>
    </submittedName>
</protein>
<gene>
    <name evidence="1" type="ORF">PIB30_084346</name>
</gene>